<protein>
    <submittedName>
        <fullName evidence="1">Uncharacterized protein</fullName>
    </submittedName>
</protein>
<evidence type="ECO:0000313" key="1">
    <source>
        <dbReference type="EMBL" id="MFM2485409.1"/>
    </source>
</evidence>
<name>A0ABW9G7N4_9GAMM</name>
<keyword evidence="2" id="KW-1185">Reference proteome</keyword>
<proteinExistence type="predicted"/>
<reference evidence="1 2" key="1">
    <citation type="journal article" date="2013" name="Int. J. Syst. Evol. Microbiol.">
        <title>Celerinatantimonas yamalensis sp. nov., a cold-adapted diazotrophic bacterium from a cold permafrost brine.</title>
        <authorList>
            <person name="Shcherbakova V."/>
            <person name="Chuvilskaya N."/>
            <person name="Rivkina E."/>
            <person name="Demidov N."/>
            <person name="Uchaeva V."/>
            <person name="Suetin S."/>
            <person name="Suzina N."/>
            <person name="Gilichinsky D."/>
        </authorList>
    </citation>
    <scope>NUCLEOTIDE SEQUENCE [LARGE SCALE GENOMIC DNA]</scope>
    <source>
        <strain evidence="1 2">C7</strain>
    </source>
</reference>
<gene>
    <name evidence="1" type="ORF">ABUE30_10120</name>
</gene>
<sequence length="74" mass="8374">MHTECIEESGGWVERSESVVTLTNGLIVMRCIEFEDSPDESDMVCSDGWISDEVVSEPEGLNIKPRCKYFINKC</sequence>
<organism evidence="1 2">
    <name type="scientific">Celerinatantimonas yamalensis</name>
    <dbReference type="NCBI Taxonomy" id="559956"/>
    <lineage>
        <taxon>Bacteria</taxon>
        <taxon>Pseudomonadati</taxon>
        <taxon>Pseudomonadota</taxon>
        <taxon>Gammaproteobacteria</taxon>
        <taxon>Celerinatantimonadaceae</taxon>
        <taxon>Celerinatantimonas</taxon>
    </lineage>
</organism>
<dbReference type="RefSeq" id="WP_408623641.1">
    <property type="nucleotide sequence ID" value="NZ_JBEQCT010000004.1"/>
</dbReference>
<dbReference type="Proteomes" id="UP001629953">
    <property type="component" value="Unassembled WGS sequence"/>
</dbReference>
<accession>A0ABW9G7N4</accession>
<dbReference type="EMBL" id="JBEQCT010000004">
    <property type="protein sequence ID" value="MFM2485409.1"/>
    <property type="molecule type" value="Genomic_DNA"/>
</dbReference>
<evidence type="ECO:0000313" key="2">
    <source>
        <dbReference type="Proteomes" id="UP001629953"/>
    </source>
</evidence>
<comment type="caution">
    <text evidence="1">The sequence shown here is derived from an EMBL/GenBank/DDBJ whole genome shotgun (WGS) entry which is preliminary data.</text>
</comment>